<dbReference type="InterPro" id="IPR036249">
    <property type="entry name" value="Thioredoxin-like_sf"/>
</dbReference>
<sequence>MTQYIWKFQKLNTLNYGSAHATHDVTLIINLGCPDSRAWYLKNEPLLFGKVANGNIQLHIKLWDKPVDDLRNGGIADQYIDYHQPQQARDLIHNIFTDQAKLNQLSQEQVGPYLAQTYGLTQANASASKLTANEVASARITNLPSIIVDNQFQPEESFDLSAL</sequence>
<protein>
    <recommendedName>
        <fullName evidence="1">Thioredoxin-like fold domain-containing protein</fullName>
    </recommendedName>
</protein>
<evidence type="ECO:0000313" key="3">
    <source>
        <dbReference type="Proteomes" id="UP000236990"/>
    </source>
</evidence>
<dbReference type="EMBL" id="NKCZ01000055">
    <property type="protein sequence ID" value="POD88925.1"/>
    <property type="molecule type" value="Genomic_DNA"/>
</dbReference>
<reference evidence="2 3" key="1">
    <citation type="submission" date="2017-06" db="EMBL/GenBank/DDBJ databases">
        <title>Genome sequence of Lactobacillus plantarum subsp. plantarum strain SRCM101258.</title>
        <authorList>
            <person name="Cho S.H."/>
        </authorList>
    </citation>
    <scope>NUCLEOTIDE SEQUENCE [LARGE SCALE GENOMIC DNA]</scope>
    <source>
        <strain evidence="2 3">SRCM101258</strain>
    </source>
</reference>
<gene>
    <name evidence="2" type="ORF">S101258_00341</name>
</gene>
<evidence type="ECO:0000313" key="2">
    <source>
        <dbReference type="EMBL" id="POD88925.1"/>
    </source>
</evidence>
<dbReference type="SUPFAM" id="SSF52833">
    <property type="entry name" value="Thioredoxin-like"/>
    <property type="match status" value="1"/>
</dbReference>
<organism evidence="2 3">
    <name type="scientific">Lactiplantibacillus plantarum subsp. plantarum</name>
    <dbReference type="NCBI Taxonomy" id="337330"/>
    <lineage>
        <taxon>Bacteria</taxon>
        <taxon>Bacillati</taxon>
        <taxon>Bacillota</taxon>
        <taxon>Bacilli</taxon>
        <taxon>Lactobacillales</taxon>
        <taxon>Lactobacillaceae</taxon>
        <taxon>Lactiplantibacillus</taxon>
    </lineage>
</organism>
<dbReference type="Proteomes" id="UP000236990">
    <property type="component" value="Unassembled WGS sequence"/>
</dbReference>
<feature type="domain" description="Thioredoxin-like fold" evidence="1">
    <location>
        <begin position="12"/>
        <end position="151"/>
    </location>
</feature>
<proteinExistence type="predicted"/>
<dbReference type="Gene3D" id="3.40.30.10">
    <property type="entry name" value="Glutaredoxin"/>
    <property type="match status" value="1"/>
</dbReference>
<dbReference type="Pfam" id="PF13462">
    <property type="entry name" value="Thioredoxin_4"/>
    <property type="match status" value="1"/>
</dbReference>
<evidence type="ECO:0000259" key="1">
    <source>
        <dbReference type="Pfam" id="PF13462"/>
    </source>
</evidence>
<accession>A0A2S3U9B4</accession>
<comment type="caution">
    <text evidence="2">The sequence shown here is derived from an EMBL/GenBank/DDBJ whole genome shotgun (WGS) entry which is preliminary data.</text>
</comment>
<dbReference type="Gene3D" id="1.10.1200.90">
    <property type="entry name" value="DsbA-like domain"/>
    <property type="match status" value="1"/>
</dbReference>
<name>A0A2S3U9B4_LACPN</name>
<dbReference type="InterPro" id="IPR012336">
    <property type="entry name" value="Thioredoxin-like_fold"/>
</dbReference>
<dbReference type="AlphaFoldDB" id="A0A2S3U9B4"/>